<dbReference type="PANTHER" id="PTHR21198:SF7">
    <property type="entry name" value="ASPARTATE-GLUTAMATE RACEMASE FAMILY"/>
    <property type="match status" value="1"/>
</dbReference>
<dbReference type="Proteomes" id="UP000190166">
    <property type="component" value="Unassembled WGS sequence"/>
</dbReference>
<dbReference type="InterPro" id="IPR001920">
    <property type="entry name" value="Asp/Glu_race"/>
</dbReference>
<evidence type="ECO:0000256" key="1">
    <source>
        <dbReference type="ARBA" id="ARBA00007847"/>
    </source>
</evidence>
<dbReference type="PANTHER" id="PTHR21198">
    <property type="entry name" value="GLUTAMATE RACEMASE"/>
    <property type="match status" value="1"/>
</dbReference>
<proteinExistence type="inferred from homology"/>
<dbReference type="SUPFAM" id="SSF53681">
    <property type="entry name" value="Aspartate/glutamate racemase"/>
    <property type="match status" value="2"/>
</dbReference>
<protein>
    <submittedName>
        <fullName evidence="3">Aspartate racemase</fullName>
    </submittedName>
</protein>
<evidence type="ECO:0000256" key="2">
    <source>
        <dbReference type="ARBA" id="ARBA00023235"/>
    </source>
</evidence>
<keyword evidence="2" id="KW-0413">Isomerase</keyword>
<dbReference type="STRING" id="393003.SAMN05660461_6447"/>
<dbReference type="Pfam" id="PF01177">
    <property type="entry name" value="Asp_Glu_race"/>
    <property type="match status" value="1"/>
</dbReference>
<dbReference type="RefSeq" id="WP_079473691.1">
    <property type="nucleotide sequence ID" value="NZ_FUZZ01000008.1"/>
</dbReference>
<organism evidence="3 4">
    <name type="scientific">Chitinophaga ginsengisegetis</name>
    <dbReference type="NCBI Taxonomy" id="393003"/>
    <lineage>
        <taxon>Bacteria</taxon>
        <taxon>Pseudomonadati</taxon>
        <taxon>Bacteroidota</taxon>
        <taxon>Chitinophagia</taxon>
        <taxon>Chitinophagales</taxon>
        <taxon>Chitinophagaceae</taxon>
        <taxon>Chitinophaga</taxon>
    </lineage>
</organism>
<reference evidence="3 4" key="1">
    <citation type="submission" date="2017-02" db="EMBL/GenBank/DDBJ databases">
        <authorList>
            <person name="Peterson S.W."/>
        </authorList>
    </citation>
    <scope>NUCLEOTIDE SEQUENCE [LARGE SCALE GENOMIC DNA]</scope>
    <source>
        <strain evidence="3 4">DSM 18108</strain>
    </source>
</reference>
<dbReference type="InterPro" id="IPR015942">
    <property type="entry name" value="Asp/Glu/hydantoin_racemase"/>
</dbReference>
<gene>
    <name evidence="3" type="ORF">SAMN05660461_6447</name>
</gene>
<dbReference type="Gene3D" id="3.40.50.1860">
    <property type="match status" value="2"/>
</dbReference>
<dbReference type="AlphaFoldDB" id="A0A1T5PD00"/>
<comment type="similarity">
    <text evidence="1">Belongs to the aspartate/glutamate racemases family.</text>
</comment>
<sequence>MKPGRNKVIGIVGGMGPEAGLALFKSILLMTPATLDQEHLPVILMSFPDAIGDRTQYLDGYISVNPAYSIVKMIRKLEAAGAEVVGLACNTVYSPAIFDVISGRIQHPGSSIALLNMPFETCRHIKDNLLGVRRIGLMTTNGTYRSGIYKTVLETMGFEVVIPDARFQNDIIHRMIYDPRDGIKACPGNITNQVKQWSGQALSYFKQQQVDAIILGCTDLSLVFTESTVDEMIIVDSTASFARALIREALAENPFTGAGKQEI</sequence>
<dbReference type="PROSITE" id="PS00924">
    <property type="entry name" value="ASP_GLU_RACEMASE_2"/>
    <property type="match status" value="1"/>
</dbReference>
<dbReference type="InterPro" id="IPR033134">
    <property type="entry name" value="Asp/Glu_racemase_AS_2"/>
</dbReference>
<evidence type="ECO:0000313" key="3">
    <source>
        <dbReference type="EMBL" id="SKD10527.1"/>
    </source>
</evidence>
<dbReference type="InterPro" id="IPR004380">
    <property type="entry name" value="Asp_race"/>
</dbReference>
<dbReference type="NCBIfam" id="TIGR00035">
    <property type="entry name" value="asp_race"/>
    <property type="match status" value="1"/>
</dbReference>
<evidence type="ECO:0000313" key="4">
    <source>
        <dbReference type="Proteomes" id="UP000190166"/>
    </source>
</evidence>
<keyword evidence="4" id="KW-1185">Reference proteome</keyword>
<dbReference type="EMBL" id="FUZZ01000008">
    <property type="protein sequence ID" value="SKD10527.1"/>
    <property type="molecule type" value="Genomic_DNA"/>
</dbReference>
<name>A0A1T5PD00_9BACT</name>
<dbReference type="GO" id="GO:0047661">
    <property type="term" value="F:amino-acid racemase activity"/>
    <property type="evidence" value="ECO:0007669"/>
    <property type="project" value="InterPro"/>
</dbReference>
<accession>A0A1T5PD00</accession>